<keyword evidence="13 17" id="KW-0472">Membrane</keyword>
<keyword evidence="6" id="KW-0997">Cell inner membrane</keyword>
<dbReference type="CDD" id="cd05387">
    <property type="entry name" value="BY-kinase"/>
    <property type="match status" value="1"/>
</dbReference>
<gene>
    <name evidence="20" type="primary">ptk_1</name>
    <name evidence="20" type="ORF">DSM104635_00184</name>
</gene>
<keyword evidence="12 17" id="KW-1133">Transmembrane helix</keyword>
<evidence type="ECO:0000256" key="4">
    <source>
        <dbReference type="ARBA" id="ARBA00011903"/>
    </source>
</evidence>
<keyword evidence="10 20" id="KW-0418">Kinase</keyword>
<feature type="domain" description="AAA" evidence="19">
    <location>
        <begin position="562"/>
        <end position="695"/>
    </location>
</feature>
<feature type="coiled-coil region" evidence="16">
    <location>
        <begin position="232"/>
        <end position="333"/>
    </location>
</feature>
<feature type="domain" description="Polysaccharide chain length determinant N-terminal" evidence="18">
    <location>
        <begin position="29"/>
        <end position="115"/>
    </location>
</feature>
<reference evidence="21" key="1">
    <citation type="submission" date="2019-12" db="EMBL/GenBank/DDBJ databases">
        <title>Complete genome of Terracaulis silvestris 0127_4.</title>
        <authorList>
            <person name="Vieira S."/>
            <person name="Riedel T."/>
            <person name="Sproer C."/>
            <person name="Pascual J."/>
            <person name="Boedeker C."/>
            <person name="Overmann J."/>
        </authorList>
    </citation>
    <scope>NUCLEOTIDE SEQUENCE [LARGE SCALE GENOMIC DNA]</scope>
    <source>
        <strain evidence="21">0127_4</strain>
    </source>
</reference>
<comment type="similarity">
    <text evidence="3">Belongs to the etk/wzc family.</text>
</comment>
<dbReference type="Pfam" id="PF02706">
    <property type="entry name" value="Wzz"/>
    <property type="match status" value="1"/>
</dbReference>
<proteinExistence type="inferred from homology"/>
<evidence type="ECO:0000256" key="9">
    <source>
        <dbReference type="ARBA" id="ARBA00022741"/>
    </source>
</evidence>
<sequence length="745" mass="81207">MDTSSPRADYDAAAERTEVSGDDQRKQLWGLFGVLRRRWFIMAPAAFIVFAISYAGEALSPRIYTAAATVLINPGREQVIANDELVTQSSPSWVQTQSEIQVMASPALMRRAVESLRLEEDPEWNGALRPPSGIDATLAPLMRALGRPTRTPRPVADDEREGLRDSIARALTRAVSVERLEESYVIAISVESRSPRRAAEIANALAQAYLDSKVEAQFATTERANQWLMQRVQDLALEVQEKERAAEVYRRSEGLAGGTGGGAQAQSPEVQTMLVAARAELSEKEARLRQVESLLREGGSADLIAGAANSPLITELRSREAELLRRQAELEQRYGHLHPQVRNGAVEIENLRVRIEAEIARITTSLRNEVEVTRRRLSSLEGNFGAMSGTLSGDDEAVVHYRQLLREADAARSVHQSYLLRLQEVQGQRSLAVTTAQIVSNAVAPGFPSSPNLSAAFRQALLLALVLGVGLGLVVEYLDNTVSTTEEVERKLGAVAIASVPRLGSSDYRGLSPEQRHPAGYLVAKPMSGFAEAFRVMRTSVLHGRIDQRTRVLAITSALPDEGKTTVSLCLGRIAALSGERALVIDCDIRRQSLAEVLGIVPGPGLMEVLLGNLSWRGAIKQDSETGAHFLVGAPAPFTPVDVFSSQAMHHLIADLRTHYDLIVLDCAPVLAVADTRIAAAHADAAMLVVRSEKTPTSAARTAINELRKSDILVHGVVVNQLRPAHQSRADSLYYGYARKKYYTA</sequence>
<evidence type="ECO:0000256" key="7">
    <source>
        <dbReference type="ARBA" id="ARBA00022679"/>
    </source>
</evidence>
<dbReference type="InterPro" id="IPR003856">
    <property type="entry name" value="LPS_length_determ_N"/>
</dbReference>
<dbReference type="PANTHER" id="PTHR32309:SF13">
    <property type="entry name" value="FERRIC ENTEROBACTIN TRANSPORT PROTEIN FEPE"/>
    <property type="match status" value="1"/>
</dbReference>
<dbReference type="InterPro" id="IPR005702">
    <property type="entry name" value="Wzc-like_C"/>
</dbReference>
<evidence type="ECO:0000259" key="19">
    <source>
        <dbReference type="Pfam" id="PF13614"/>
    </source>
</evidence>
<keyword evidence="7 20" id="KW-0808">Transferase</keyword>
<keyword evidence="11" id="KW-0067">ATP-binding</keyword>
<evidence type="ECO:0000256" key="6">
    <source>
        <dbReference type="ARBA" id="ARBA00022519"/>
    </source>
</evidence>
<evidence type="ECO:0000256" key="10">
    <source>
        <dbReference type="ARBA" id="ARBA00022777"/>
    </source>
</evidence>
<evidence type="ECO:0000256" key="3">
    <source>
        <dbReference type="ARBA" id="ARBA00008883"/>
    </source>
</evidence>
<keyword evidence="16" id="KW-0175">Coiled coil</keyword>
<dbReference type="GO" id="GO:0004713">
    <property type="term" value="F:protein tyrosine kinase activity"/>
    <property type="evidence" value="ECO:0007669"/>
    <property type="project" value="TreeGrafter"/>
</dbReference>
<name>A0A6I6MK93_9CAUL</name>
<keyword evidence="5" id="KW-1003">Cell membrane</keyword>
<evidence type="ECO:0000256" key="15">
    <source>
        <dbReference type="ARBA" id="ARBA00051245"/>
    </source>
</evidence>
<keyword evidence="9" id="KW-0547">Nucleotide-binding</keyword>
<dbReference type="Gene3D" id="3.40.50.300">
    <property type="entry name" value="P-loop containing nucleotide triphosphate hydrolases"/>
    <property type="match status" value="1"/>
</dbReference>
<evidence type="ECO:0000256" key="16">
    <source>
        <dbReference type="SAM" id="Coils"/>
    </source>
</evidence>
<comment type="subcellular location">
    <subcellularLocation>
        <location evidence="1">Cell inner membrane</location>
        <topology evidence="1">Multi-pass membrane protein</topology>
    </subcellularLocation>
</comment>
<evidence type="ECO:0000313" key="21">
    <source>
        <dbReference type="Proteomes" id="UP000431269"/>
    </source>
</evidence>
<evidence type="ECO:0000256" key="14">
    <source>
        <dbReference type="ARBA" id="ARBA00023137"/>
    </source>
</evidence>
<dbReference type="AlphaFoldDB" id="A0A6I6MK93"/>
<keyword evidence="14" id="KW-0829">Tyrosine-protein kinase</keyword>
<keyword evidence="21" id="KW-1185">Reference proteome</keyword>
<organism evidence="20 21">
    <name type="scientific">Terricaulis silvestris</name>
    <dbReference type="NCBI Taxonomy" id="2686094"/>
    <lineage>
        <taxon>Bacteria</taxon>
        <taxon>Pseudomonadati</taxon>
        <taxon>Pseudomonadota</taxon>
        <taxon>Alphaproteobacteria</taxon>
        <taxon>Caulobacterales</taxon>
        <taxon>Caulobacteraceae</taxon>
        <taxon>Terricaulis</taxon>
    </lineage>
</organism>
<dbReference type="GO" id="GO:0005886">
    <property type="term" value="C:plasma membrane"/>
    <property type="evidence" value="ECO:0007669"/>
    <property type="project" value="UniProtKB-SubCell"/>
</dbReference>
<dbReference type="EMBL" id="CP047045">
    <property type="protein sequence ID" value="QGZ93374.1"/>
    <property type="molecule type" value="Genomic_DNA"/>
</dbReference>
<comment type="catalytic activity">
    <reaction evidence="15">
        <text>L-tyrosyl-[protein] + ATP = O-phospho-L-tyrosyl-[protein] + ADP + H(+)</text>
        <dbReference type="Rhea" id="RHEA:10596"/>
        <dbReference type="Rhea" id="RHEA-COMP:10136"/>
        <dbReference type="Rhea" id="RHEA-COMP:20101"/>
        <dbReference type="ChEBI" id="CHEBI:15378"/>
        <dbReference type="ChEBI" id="CHEBI:30616"/>
        <dbReference type="ChEBI" id="CHEBI:46858"/>
        <dbReference type="ChEBI" id="CHEBI:61978"/>
        <dbReference type="ChEBI" id="CHEBI:456216"/>
        <dbReference type="EC" id="2.7.10.2"/>
    </reaction>
</comment>
<dbReference type="InterPro" id="IPR025669">
    <property type="entry name" value="AAA_dom"/>
</dbReference>
<dbReference type="Proteomes" id="UP000431269">
    <property type="component" value="Chromosome"/>
</dbReference>
<dbReference type="Pfam" id="PF13614">
    <property type="entry name" value="AAA_31"/>
    <property type="match status" value="1"/>
</dbReference>
<evidence type="ECO:0000259" key="18">
    <source>
        <dbReference type="Pfam" id="PF02706"/>
    </source>
</evidence>
<dbReference type="EC" id="2.7.10.2" evidence="4"/>
<evidence type="ECO:0000256" key="1">
    <source>
        <dbReference type="ARBA" id="ARBA00004429"/>
    </source>
</evidence>
<evidence type="ECO:0000256" key="2">
    <source>
        <dbReference type="ARBA" id="ARBA00007316"/>
    </source>
</evidence>
<evidence type="ECO:0000256" key="17">
    <source>
        <dbReference type="SAM" id="Phobius"/>
    </source>
</evidence>
<feature type="transmembrane region" description="Helical" evidence="17">
    <location>
        <begin position="39"/>
        <end position="56"/>
    </location>
</feature>
<evidence type="ECO:0000256" key="12">
    <source>
        <dbReference type="ARBA" id="ARBA00022989"/>
    </source>
</evidence>
<dbReference type="KEGG" id="tsv:DSM104635_00184"/>
<dbReference type="InterPro" id="IPR027417">
    <property type="entry name" value="P-loop_NTPase"/>
</dbReference>
<dbReference type="SUPFAM" id="SSF52540">
    <property type="entry name" value="P-loop containing nucleoside triphosphate hydrolases"/>
    <property type="match status" value="1"/>
</dbReference>
<dbReference type="PANTHER" id="PTHR32309">
    <property type="entry name" value="TYROSINE-PROTEIN KINASE"/>
    <property type="match status" value="1"/>
</dbReference>
<evidence type="ECO:0000313" key="20">
    <source>
        <dbReference type="EMBL" id="QGZ93374.1"/>
    </source>
</evidence>
<comment type="similarity">
    <text evidence="2">Belongs to the CpsD/CapB family.</text>
</comment>
<evidence type="ECO:0000256" key="5">
    <source>
        <dbReference type="ARBA" id="ARBA00022475"/>
    </source>
</evidence>
<keyword evidence="8 17" id="KW-0812">Transmembrane</keyword>
<evidence type="ECO:0000256" key="8">
    <source>
        <dbReference type="ARBA" id="ARBA00022692"/>
    </source>
</evidence>
<evidence type="ECO:0000256" key="13">
    <source>
        <dbReference type="ARBA" id="ARBA00023136"/>
    </source>
</evidence>
<protein>
    <recommendedName>
        <fullName evidence="4">non-specific protein-tyrosine kinase</fullName>
        <ecNumber evidence="4">2.7.10.2</ecNumber>
    </recommendedName>
</protein>
<evidence type="ECO:0000256" key="11">
    <source>
        <dbReference type="ARBA" id="ARBA00022840"/>
    </source>
</evidence>
<dbReference type="InterPro" id="IPR050445">
    <property type="entry name" value="Bact_polysacc_biosynth/exp"/>
</dbReference>
<accession>A0A6I6MK93</accession>
<dbReference type="RefSeq" id="WP_158764379.1">
    <property type="nucleotide sequence ID" value="NZ_CP047045.1"/>
</dbReference>